<feature type="region of interest" description="Disordered" evidence="10">
    <location>
        <begin position="1"/>
        <end position="30"/>
    </location>
</feature>
<keyword evidence="8 11" id="KW-0472">Membrane</keyword>
<evidence type="ECO:0000256" key="5">
    <source>
        <dbReference type="ARBA" id="ARBA00022786"/>
    </source>
</evidence>
<evidence type="ECO:0000256" key="8">
    <source>
        <dbReference type="ARBA" id="ARBA00023136"/>
    </source>
</evidence>
<dbReference type="Pfam" id="PF13920">
    <property type="entry name" value="zf-C3HC4_3"/>
    <property type="match status" value="1"/>
</dbReference>
<feature type="transmembrane region" description="Helical" evidence="11">
    <location>
        <begin position="239"/>
        <end position="266"/>
    </location>
</feature>
<dbReference type="PaxDb" id="67767-A0A0J7L2T0"/>
<dbReference type="SUPFAM" id="SSF57850">
    <property type="entry name" value="RING/U-box"/>
    <property type="match status" value="1"/>
</dbReference>
<evidence type="ECO:0000256" key="9">
    <source>
        <dbReference type="PROSITE-ProRule" id="PRU00175"/>
    </source>
</evidence>
<dbReference type="Proteomes" id="UP000036403">
    <property type="component" value="Unassembled WGS sequence"/>
</dbReference>
<evidence type="ECO:0000313" key="13">
    <source>
        <dbReference type="EMBL" id="KMQ96744.1"/>
    </source>
</evidence>
<evidence type="ECO:0000256" key="4">
    <source>
        <dbReference type="ARBA" id="ARBA00022771"/>
    </source>
</evidence>
<keyword evidence="5" id="KW-0833">Ubl conjugation pathway</keyword>
<keyword evidence="7 11" id="KW-1133">Transmembrane helix</keyword>
<dbReference type="InterPro" id="IPR017907">
    <property type="entry name" value="Znf_RING_CS"/>
</dbReference>
<keyword evidence="6" id="KW-0862">Zinc</keyword>
<feature type="transmembrane region" description="Helical" evidence="11">
    <location>
        <begin position="208"/>
        <end position="227"/>
    </location>
</feature>
<evidence type="ECO:0000256" key="1">
    <source>
        <dbReference type="ARBA" id="ARBA00004141"/>
    </source>
</evidence>
<feature type="domain" description="RING-type" evidence="12">
    <location>
        <begin position="402"/>
        <end position="440"/>
    </location>
</feature>
<evidence type="ECO:0000256" key="10">
    <source>
        <dbReference type="SAM" id="MobiDB-lite"/>
    </source>
</evidence>
<dbReference type="SMART" id="SM00184">
    <property type="entry name" value="RING"/>
    <property type="match status" value="1"/>
</dbReference>
<sequence>MDENRSTEGALRGNYNLEMPDISNSNDDRQIQELPGDTRYTLGNISPGTAFNFGVRTAERSRIFADNISSTIQGIRPLIQQAAPNISLSSLLTIHGLRNQVHPVALSSDSYVIDLEEPTTNNTHNEPMRNHHHHHTTSTMSNNLSSNMPETANEIIESQNNNNDSENTTANNSNVQIDPEILAMLKQLQQYVPFVTILLTKGLYDHRAGIFMFVVLLITFIHANNDLKREIAKQHNRSWSLLMLILCYITACIVFVGYTFDLHAFIPYAEPLTIWDLLCYVTVMDFFLKLITIMCKVLLTCLPVRLLAFQNRGKYYLMVEATSQLYRCVAPVQPWLYYLFGTYQGPEKIIGIFFSVMYSMSKGNDILLRLKLFRTAVWKLFQNVSLGVSPSNEQLIASGGICAICHEKYTTPVRLHCKHIFCETCVSTWLDRERSCPLCRASITDDPIYRDGHTTHFIQLY</sequence>
<dbReference type="InterPro" id="IPR001841">
    <property type="entry name" value="Znf_RING"/>
</dbReference>
<keyword evidence="2 11" id="KW-0812">Transmembrane</keyword>
<protein>
    <submittedName>
        <fullName evidence="13">Ring finger and transmembrane domain-containing protein 2-like protein</fullName>
    </submittedName>
</protein>
<dbReference type="InterPro" id="IPR013083">
    <property type="entry name" value="Znf_RING/FYVE/PHD"/>
</dbReference>
<comment type="subcellular location">
    <subcellularLocation>
        <location evidence="1">Membrane</location>
        <topology evidence="1">Multi-pass membrane protein</topology>
    </subcellularLocation>
</comment>
<evidence type="ECO:0000313" key="14">
    <source>
        <dbReference type="Proteomes" id="UP000036403"/>
    </source>
</evidence>
<evidence type="ECO:0000256" key="11">
    <source>
        <dbReference type="SAM" id="Phobius"/>
    </source>
</evidence>
<feature type="transmembrane region" description="Helical" evidence="11">
    <location>
        <begin position="286"/>
        <end position="308"/>
    </location>
</feature>
<evidence type="ECO:0000259" key="12">
    <source>
        <dbReference type="PROSITE" id="PS50089"/>
    </source>
</evidence>
<dbReference type="CDD" id="cd16532">
    <property type="entry name" value="RING-HC_RNFT1-like"/>
    <property type="match status" value="1"/>
</dbReference>
<evidence type="ECO:0000256" key="3">
    <source>
        <dbReference type="ARBA" id="ARBA00022723"/>
    </source>
</evidence>
<dbReference type="PANTHER" id="PTHR15860:SF0">
    <property type="entry name" value="LP20373P"/>
    <property type="match status" value="1"/>
</dbReference>
<dbReference type="GO" id="GO:0016020">
    <property type="term" value="C:membrane"/>
    <property type="evidence" value="ECO:0007669"/>
    <property type="project" value="UniProtKB-SubCell"/>
</dbReference>
<reference evidence="13 14" key="1">
    <citation type="submission" date="2015-04" db="EMBL/GenBank/DDBJ databases">
        <title>Lasius niger genome sequencing.</title>
        <authorList>
            <person name="Konorov E.A."/>
            <person name="Nikitin M.A."/>
            <person name="Kirill M.V."/>
            <person name="Chang P."/>
        </authorList>
    </citation>
    <scope>NUCLEOTIDE SEQUENCE [LARGE SCALE GENOMIC DNA]</scope>
    <source>
        <tissue evidence="13">Whole</tissue>
    </source>
</reference>
<dbReference type="AlphaFoldDB" id="A0A0J7L2T0"/>
<keyword evidence="14" id="KW-1185">Reference proteome</keyword>
<dbReference type="Gene3D" id="3.30.40.10">
    <property type="entry name" value="Zinc/RING finger domain, C3HC4 (zinc finger)"/>
    <property type="match status" value="1"/>
</dbReference>
<accession>A0A0J7L2T0</accession>
<dbReference type="GO" id="GO:0061630">
    <property type="term" value="F:ubiquitin protein ligase activity"/>
    <property type="evidence" value="ECO:0007669"/>
    <property type="project" value="InterPro"/>
</dbReference>
<dbReference type="GO" id="GO:1904294">
    <property type="term" value="P:positive regulation of ERAD pathway"/>
    <property type="evidence" value="ECO:0007669"/>
    <property type="project" value="InterPro"/>
</dbReference>
<feature type="region of interest" description="Disordered" evidence="10">
    <location>
        <begin position="119"/>
        <end position="145"/>
    </location>
</feature>
<name>A0A0J7L2T0_LASNI</name>
<evidence type="ECO:0000256" key="7">
    <source>
        <dbReference type="ARBA" id="ARBA00022989"/>
    </source>
</evidence>
<proteinExistence type="predicted"/>
<keyword evidence="4 9" id="KW-0863">Zinc-finger</keyword>
<dbReference type="OrthoDB" id="9049620at2759"/>
<organism evidence="13 14">
    <name type="scientific">Lasius niger</name>
    <name type="common">Black garden ant</name>
    <dbReference type="NCBI Taxonomy" id="67767"/>
    <lineage>
        <taxon>Eukaryota</taxon>
        <taxon>Metazoa</taxon>
        <taxon>Ecdysozoa</taxon>
        <taxon>Arthropoda</taxon>
        <taxon>Hexapoda</taxon>
        <taxon>Insecta</taxon>
        <taxon>Pterygota</taxon>
        <taxon>Neoptera</taxon>
        <taxon>Endopterygota</taxon>
        <taxon>Hymenoptera</taxon>
        <taxon>Apocrita</taxon>
        <taxon>Aculeata</taxon>
        <taxon>Formicoidea</taxon>
        <taxon>Formicidae</taxon>
        <taxon>Formicinae</taxon>
        <taxon>Lasius</taxon>
        <taxon>Lasius</taxon>
    </lineage>
</organism>
<evidence type="ECO:0000256" key="2">
    <source>
        <dbReference type="ARBA" id="ARBA00022692"/>
    </source>
</evidence>
<dbReference type="GO" id="GO:0008270">
    <property type="term" value="F:zinc ion binding"/>
    <property type="evidence" value="ECO:0007669"/>
    <property type="project" value="UniProtKB-KW"/>
</dbReference>
<comment type="caution">
    <text evidence="13">The sequence shown here is derived from an EMBL/GenBank/DDBJ whole genome shotgun (WGS) entry which is preliminary data.</text>
</comment>
<keyword evidence="3" id="KW-0479">Metal-binding</keyword>
<dbReference type="EMBL" id="LBMM01001191">
    <property type="protein sequence ID" value="KMQ96744.1"/>
    <property type="molecule type" value="Genomic_DNA"/>
</dbReference>
<dbReference type="PANTHER" id="PTHR15860">
    <property type="entry name" value="UNCHARACTERIZED RING FINGER-CONTAINING PROTEIN"/>
    <property type="match status" value="1"/>
</dbReference>
<dbReference type="PROSITE" id="PS50089">
    <property type="entry name" value="ZF_RING_2"/>
    <property type="match status" value="1"/>
</dbReference>
<dbReference type="PROSITE" id="PS00518">
    <property type="entry name" value="ZF_RING_1"/>
    <property type="match status" value="1"/>
</dbReference>
<dbReference type="InterPro" id="IPR044235">
    <property type="entry name" value="RNFT1/2"/>
</dbReference>
<gene>
    <name evidence="13" type="ORF">RF55_2955</name>
</gene>
<evidence type="ECO:0000256" key="6">
    <source>
        <dbReference type="ARBA" id="ARBA00022833"/>
    </source>
</evidence>